<feature type="region of interest" description="Disordered" evidence="1">
    <location>
        <begin position="64"/>
        <end position="96"/>
    </location>
</feature>
<organism evidence="3 4">
    <name type="scientific">Naegleria fowleri</name>
    <name type="common">Brain eating amoeba</name>
    <dbReference type="NCBI Taxonomy" id="5763"/>
    <lineage>
        <taxon>Eukaryota</taxon>
        <taxon>Discoba</taxon>
        <taxon>Heterolobosea</taxon>
        <taxon>Tetramitia</taxon>
        <taxon>Eutetramitia</taxon>
        <taxon>Vahlkampfiidae</taxon>
        <taxon>Naegleria</taxon>
    </lineage>
</organism>
<dbReference type="InterPro" id="IPR044926">
    <property type="entry name" value="RGS_subdomain_2"/>
</dbReference>
<dbReference type="InterPro" id="IPR036305">
    <property type="entry name" value="RGS_sf"/>
</dbReference>
<protein>
    <recommendedName>
        <fullName evidence="2">RGS domain-containing protein</fullName>
    </recommendedName>
</protein>
<dbReference type="Gene3D" id="3.30.530.20">
    <property type="match status" value="1"/>
</dbReference>
<dbReference type="AlphaFoldDB" id="A0A6A5CBN0"/>
<proteinExistence type="predicted"/>
<dbReference type="InterPro" id="IPR016137">
    <property type="entry name" value="RGS"/>
</dbReference>
<feature type="domain" description="RGS" evidence="2">
    <location>
        <begin position="115"/>
        <end position="376"/>
    </location>
</feature>
<dbReference type="Proteomes" id="UP000444721">
    <property type="component" value="Unassembled WGS sequence"/>
</dbReference>
<feature type="compositionally biased region" description="Low complexity" evidence="1">
    <location>
        <begin position="40"/>
        <end position="49"/>
    </location>
</feature>
<reference evidence="3 4" key="1">
    <citation type="journal article" date="2019" name="Sci. Rep.">
        <title>Nanopore sequencing improves the draft genome of the human pathogenic amoeba Naegleria fowleri.</title>
        <authorList>
            <person name="Liechti N."/>
            <person name="Schurch N."/>
            <person name="Bruggmann R."/>
            <person name="Wittwer M."/>
        </authorList>
    </citation>
    <scope>NUCLEOTIDE SEQUENCE [LARGE SCALE GENOMIC DNA]</scope>
    <source>
        <strain evidence="3 4">ATCC 30894</strain>
    </source>
</reference>
<dbReference type="OMA" id="QEISHYR"/>
<dbReference type="InterPro" id="IPR023393">
    <property type="entry name" value="START-like_dom_sf"/>
</dbReference>
<dbReference type="VEuPathDB" id="AmoebaDB:NF0120190"/>
<evidence type="ECO:0000259" key="2">
    <source>
        <dbReference type="PROSITE" id="PS50132"/>
    </source>
</evidence>
<dbReference type="VEuPathDB" id="AmoebaDB:NfTy_002150"/>
<gene>
    <name evidence="3" type="ORF">FDP41_000580</name>
</gene>
<feature type="region of interest" description="Disordered" evidence="1">
    <location>
        <begin position="1"/>
        <end position="49"/>
    </location>
</feature>
<dbReference type="SUPFAM" id="SSF55961">
    <property type="entry name" value="Bet v1-like"/>
    <property type="match status" value="1"/>
</dbReference>
<dbReference type="EMBL" id="VFQX01000002">
    <property type="protein sequence ID" value="KAF0984681.1"/>
    <property type="molecule type" value="Genomic_DNA"/>
</dbReference>
<dbReference type="PROSITE" id="PS50132">
    <property type="entry name" value="RGS"/>
    <property type="match status" value="1"/>
</dbReference>
<comment type="caution">
    <text evidence="3">The sequence shown here is derived from an EMBL/GenBank/DDBJ whole genome shotgun (WGS) entry which is preliminary data.</text>
</comment>
<evidence type="ECO:0000313" key="3">
    <source>
        <dbReference type="EMBL" id="KAF0984681.1"/>
    </source>
</evidence>
<dbReference type="GeneID" id="68107798"/>
<evidence type="ECO:0000313" key="4">
    <source>
        <dbReference type="Proteomes" id="UP000444721"/>
    </source>
</evidence>
<dbReference type="OrthoDB" id="10343582at2759"/>
<dbReference type="Gene3D" id="1.10.167.10">
    <property type="entry name" value="Regulator of G-protein Signalling 4, domain 2"/>
    <property type="match status" value="1"/>
</dbReference>
<sequence>MSTASNSPSATERRDNLGVSSSSKSKTNTTILTLGELEPSSCSSSSSTLVSSSSYSQQQFIQFSAQPPSNSQITNETKRKLSSTSSDKEGHKSIFSKYGRNKKKPSFDIHHYMIIYEELMNCPEARDNFQEFLSESYSEDPMIFLQEISHYRQQYELARDFIMKEYKATASASKSDNSMNQACPSSLNTSMSMSSSSSSFVSSSSSGVDSPFPYGPTAVNDATVEPESVTLIESEEMIEECFSYLFILYQMLGHIIETYMNPEGAKGLNLTRTQTSGLYEQYEIISNIMKKASNLKRRKSSKSPVNDILEFVATTRGENLARRPSFDVPLGFCPLQVLNLFEPNSLFKTVEFAVNLDLKTDQFSRYSRSQKMAKFLLKKGEEFTRSIAVNISGGFVLDIRYKLKDFSSKLLTDRDIFFAFSLMEDTPDWELLTYTEKPNICQSFISKTSYMIGKSDSSKGMRIYKIILHLDYPVEDVWAAFCDIDVRSRLDKNLKSIEPTGFQSPSKIGAEKAAKISYESANRDTEEKIFSLEHPPLALQFCKCMIDLKLPFFKTRFFQGTQTSFYDPGIESYVSIGHTADNGEVPNSCVLNKCLYTFVFQRVGEKSTRLIHTVYTDLELRFNPILLTKKVFKQRTAILQNGYETLLKELTQNGTKSVISTNGLRDVLFYNRAVQENAAMYPNRSWFKEYESRKHVNKR</sequence>
<dbReference type="RefSeq" id="XP_044569394.1">
    <property type="nucleotide sequence ID" value="XM_044709364.1"/>
</dbReference>
<evidence type="ECO:0000256" key="1">
    <source>
        <dbReference type="SAM" id="MobiDB-lite"/>
    </source>
</evidence>
<keyword evidence="4" id="KW-1185">Reference proteome</keyword>
<dbReference type="VEuPathDB" id="AmoebaDB:FDP41_000580"/>
<name>A0A6A5CBN0_NAEFO</name>
<feature type="compositionally biased region" description="Polar residues" evidence="1">
    <location>
        <begin position="1"/>
        <end position="10"/>
    </location>
</feature>
<accession>A0A6A5CBN0</accession>
<dbReference type="SUPFAM" id="SSF48097">
    <property type="entry name" value="Regulator of G-protein signaling, RGS"/>
    <property type="match status" value="1"/>
</dbReference>